<gene>
    <name evidence="2" type="ORF">SAV14893_087560</name>
</gene>
<evidence type="ECO:0000256" key="1">
    <source>
        <dbReference type="SAM" id="MobiDB-lite"/>
    </source>
</evidence>
<dbReference type="SUPFAM" id="SSF89796">
    <property type="entry name" value="CoA-transferase family III (CaiB/BaiF)"/>
    <property type="match status" value="1"/>
</dbReference>
<dbReference type="GO" id="GO:0003824">
    <property type="term" value="F:catalytic activity"/>
    <property type="evidence" value="ECO:0007669"/>
    <property type="project" value="InterPro"/>
</dbReference>
<protein>
    <recommendedName>
        <fullName evidence="4">CoA transferase</fullName>
    </recommendedName>
</protein>
<dbReference type="InterPro" id="IPR003673">
    <property type="entry name" value="CoA-Trfase_fam_III"/>
</dbReference>
<comment type="caution">
    <text evidence="2">The sequence shown here is derived from an EMBL/GenBank/DDBJ whole genome shotgun (WGS) entry which is preliminary data.</text>
</comment>
<feature type="compositionally biased region" description="Basic and acidic residues" evidence="1">
    <location>
        <begin position="38"/>
        <end position="48"/>
    </location>
</feature>
<reference evidence="2 3" key="1">
    <citation type="submission" date="2019-04" db="EMBL/GenBank/DDBJ databases">
        <title>Draft genome sequences of Streptomyces avermitilis NBRC 14893.</title>
        <authorList>
            <person name="Komaki H."/>
            <person name="Tamura T."/>
            <person name="Hosoyama A."/>
        </authorList>
    </citation>
    <scope>NUCLEOTIDE SEQUENCE [LARGE SCALE GENOMIC DNA]</scope>
    <source>
        <strain evidence="2 3">NBRC 14893</strain>
    </source>
</reference>
<dbReference type="InterPro" id="IPR023606">
    <property type="entry name" value="CoA-Trfase_III_dom_1_sf"/>
</dbReference>
<dbReference type="Pfam" id="PF02515">
    <property type="entry name" value="CoA_transf_3"/>
    <property type="match status" value="1"/>
</dbReference>
<evidence type="ECO:0000313" key="2">
    <source>
        <dbReference type="EMBL" id="GDY69363.1"/>
    </source>
</evidence>
<dbReference type="Gene3D" id="3.40.50.10540">
    <property type="entry name" value="Crotonobetainyl-coa:carnitine coa-transferase, domain 1"/>
    <property type="match status" value="1"/>
</dbReference>
<accession>A0A4D4MBV0</accession>
<evidence type="ECO:0008006" key="4">
    <source>
        <dbReference type="Google" id="ProtNLM"/>
    </source>
</evidence>
<dbReference type="Proteomes" id="UP000302139">
    <property type="component" value="Unassembled WGS sequence"/>
</dbReference>
<dbReference type="AlphaFoldDB" id="A0A4D4MBV0"/>
<dbReference type="PANTHER" id="PTHR48228:SF2">
    <property type="entry name" value="E-CINNAMOYL-COA:R-PHENYLLACTATE COA TRANSFERASE LARGE SUBUNIT"/>
    <property type="match status" value="1"/>
</dbReference>
<dbReference type="InterPro" id="IPR050509">
    <property type="entry name" value="CoA-transferase_III"/>
</dbReference>
<feature type="region of interest" description="Disordered" evidence="1">
    <location>
        <begin position="38"/>
        <end position="75"/>
    </location>
</feature>
<proteinExistence type="predicted"/>
<dbReference type="EMBL" id="BJHX01000002">
    <property type="protein sequence ID" value="GDY69363.1"/>
    <property type="molecule type" value="Genomic_DNA"/>
</dbReference>
<feature type="compositionally biased region" description="Low complexity" evidence="1">
    <location>
        <begin position="61"/>
        <end position="75"/>
    </location>
</feature>
<evidence type="ECO:0000313" key="3">
    <source>
        <dbReference type="Proteomes" id="UP000302139"/>
    </source>
</evidence>
<sequence>MTNESVFTGLKVLDVSSFIAGPAAATVLSDFGADVIKIEPPGRGDPQRRLSSVPPSPGHRPTTAGTSPTATSAAW</sequence>
<organism evidence="2 3">
    <name type="scientific">Streptomyces avermitilis</name>
    <dbReference type="NCBI Taxonomy" id="33903"/>
    <lineage>
        <taxon>Bacteria</taxon>
        <taxon>Bacillati</taxon>
        <taxon>Actinomycetota</taxon>
        <taxon>Actinomycetes</taxon>
        <taxon>Kitasatosporales</taxon>
        <taxon>Streptomycetaceae</taxon>
        <taxon>Streptomyces</taxon>
    </lineage>
</organism>
<dbReference type="PANTHER" id="PTHR48228">
    <property type="entry name" value="SUCCINYL-COA--D-CITRAMALATE COA-TRANSFERASE"/>
    <property type="match status" value="1"/>
</dbReference>
<name>A0A4D4MBV0_STRAX</name>